<evidence type="ECO:0000313" key="2">
    <source>
        <dbReference type="Proteomes" id="UP000186868"/>
    </source>
</evidence>
<dbReference type="AlphaFoldDB" id="A0A1U7HSS1"/>
<evidence type="ECO:0000313" key="1">
    <source>
        <dbReference type="EMBL" id="OKH26632.1"/>
    </source>
</evidence>
<organism evidence="1 2">
    <name type="scientific">Hydrococcus rivularis NIES-593</name>
    <dbReference type="NCBI Taxonomy" id="1921803"/>
    <lineage>
        <taxon>Bacteria</taxon>
        <taxon>Bacillati</taxon>
        <taxon>Cyanobacteriota</taxon>
        <taxon>Cyanophyceae</taxon>
        <taxon>Pleurocapsales</taxon>
        <taxon>Hydrococcaceae</taxon>
        <taxon>Hydrococcus</taxon>
    </lineage>
</organism>
<gene>
    <name evidence="1" type="ORF">NIES593_00805</name>
</gene>
<keyword evidence="2" id="KW-1185">Reference proteome</keyword>
<dbReference type="RefSeq" id="WP_073597773.1">
    <property type="nucleotide sequence ID" value="NZ_MRCB01000001.1"/>
</dbReference>
<reference evidence="1 2" key="1">
    <citation type="submission" date="2016-11" db="EMBL/GenBank/DDBJ databases">
        <title>Draft Genome Sequences of Nine Cyanobacterial Strains from Diverse Habitats.</title>
        <authorList>
            <person name="Zhu T."/>
            <person name="Hou S."/>
            <person name="Lu X."/>
            <person name="Hess W.R."/>
        </authorList>
    </citation>
    <scope>NUCLEOTIDE SEQUENCE [LARGE SCALE GENOMIC DNA]</scope>
    <source>
        <strain evidence="1 2">NIES-593</strain>
    </source>
</reference>
<dbReference type="EMBL" id="MRCB01000001">
    <property type="protein sequence ID" value="OKH26632.1"/>
    <property type="molecule type" value="Genomic_DNA"/>
</dbReference>
<dbReference type="InterPro" id="IPR027417">
    <property type="entry name" value="P-loop_NTPase"/>
</dbReference>
<proteinExistence type="predicted"/>
<dbReference type="Gene3D" id="3.40.50.300">
    <property type="entry name" value="P-loop containing nucleotide triphosphate hydrolases"/>
    <property type="match status" value="1"/>
</dbReference>
<sequence>MTNSSTKNDPKIYSLLSIGQRGVGKTVFLIGSCTELYTNQYQENGQQIWFDCEEPEIQQTFESILRQTTQTGQYPSATMKITNFDFSLKLRSLWGNKTLCQFRWWDPPGESCQIYNPAFLMMVLNSDGYCAFIDAYNLVERANDPKALAQSFELVKSIAEVLHSNNLEHPLAIVLTKCDRLRLDSQDGQILDRGIQPLQAFLENLKINYQIFYSSIPIVAGDDGFDLKTSETAKPILWLISKLRNTEIFSLNGDIINSVI</sequence>
<dbReference type="STRING" id="1921803.NIES593_00805"/>
<accession>A0A1U7HSS1</accession>
<protein>
    <submittedName>
        <fullName evidence="1">Uncharacterized protein</fullName>
    </submittedName>
</protein>
<name>A0A1U7HSS1_9CYAN</name>
<dbReference type="OrthoDB" id="581260at2"/>
<dbReference type="Proteomes" id="UP000186868">
    <property type="component" value="Unassembled WGS sequence"/>
</dbReference>
<dbReference type="SUPFAM" id="SSF52540">
    <property type="entry name" value="P-loop containing nucleoside triphosphate hydrolases"/>
    <property type="match status" value="1"/>
</dbReference>
<comment type="caution">
    <text evidence="1">The sequence shown here is derived from an EMBL/GenBank/DDBJ whole genome shotgun (WGS) entry which is preliminary data.</text>
</comment>